<evidence type="ECO:0000313" key="2">
    <source>
        <dbReference type="Proteomes" id="UP000000692"/>
    </source>
</evidence>
<evidence type="ECO:0000313" key="1">
    <source>
        <dbReference type="EMBL" id="AEM42462.1"/>
    </source>
</evidence>
<sequence length="66" mass="7233">MCADLHVVRPAMRARALQLGAGLPKMGGRLVALRAALSSAPEPRNRAFAPFGFDHWHRNVVRVSPM</sequence>
<dbReference type="KEGG" id="kvl:KVU_PA0042"/>
<dbReference type="HOGENOM" id="CLU_3026216_0_0_5"/>
<organism evidence="1 2">
    <name type="scientific">Ketogulonicigenium vulgare (strain WSH-001)</name>
    <dbReference type="NCBI Taxonomy" id="759362"/>
    <lineage>
        <taxon>Bacteria</taxon>
        <taxon>Pseudomonadati</taxon>
        <taxon>Pseudomonadota</taxon>
        <taxon>Alphaproteobacteria</taxon>
        <taxon>Rhodobacterales</taxon>
        <taxon>Roseobacteraceae</taxon>
        <taxon>Ketogulonicigenium</taxon>
    </lineage>
</organism>
<gene>
    <name evidence="1" type="ordered locus">KVU_PA0042</name>
</gene>
<geneLocation type="plasmid" evidence="2">
    <name>pKVU_100</name>
</geneLocation>
<dbReference type="EMBL" id="CP002019">
    <property type="protein sequence ID" value="AEM42462.1"/>
    <property type="molecule type" value="Genomic_DNA"/>
</dbReference>
<proteinExistence type="predicted"/>
<protein>
    <submittedName>
        <fullName evidence="1">Uncharacterized protein</fullName>
    </submittedName>
</protein>
<accession>F9YAR0</accession>
<reference evidence="1 2" key="1">
    <citation type="journal article" date="2011" name="J. Bacteriol.">
        <title>Complete genome sequence of the industrial strain Ketogulonicigenium vulgare WSH-001.</title>
        <authorList>
            <person name="Liu L."/>
            <person name="Li Y."/>
            <person name="Zhang J."/>
            <person name="Zhou Z."/>
            <person name="Liu J."/>
            <person name="Li X."/>
            <person name="Zhou J."/>
            <person name="Du G."/>
            <person name="Wang L."/>
            <person name="Chen J."/>
        </authorList>
    </citation>
    <scope>NUCLEOTIDE SEQUENCE [LARGE SCALE GENOMIC DNA]</scope>
    <source>
        <strain evidence="1 2">WSH-001</strain>
        <plasmid evidence="2">pKVU_100</plasmid>
    </source>
</reference>
<name>F9YAR0_KETVW</name>
<keyword evidence="1" id="KW-0614">Plasmid</keyword>
<dbReference type="AlphaFoldDB" id="F9YAR0"/>
<keyword evidence="2" id="KW-1185">Reference proteome</keyword>
<dbReference type="Proteomes" id="UP000000692">
    <property type="component" value="Plasmid 1"/>
</dbReference>